<evidence type="ECO:0000256" key="6">
    <source>
        <dbReference type="SAM" id="Phobius"/>
    </source>
</evidence>
<accession>A0LVP9</accession>
<evidence type="ECO:0000256" key="5">
    <source>
        <dbReference type="ARBA" id="ARBA00023136"/>
    </source>
</evidence>
<feature type="transmembrane region" description="Helical" evidence="6">
    <location>
        <begin position="6"/>
        <end position="27"/>
    </location>
</feature>
<dbReference type="InterPro" id="IPR018076">
    <property type="entry name" value="T2SS_GspF_dom"/>
</dbReference>
<keyword evidence="3 6" id="KW-0812">Transmembrane</keyword>
<evidence type="ECO:0000313" key="8">
    <source>
        <dbReference type="EMBL" id="ABK53509.1"/>
    </source>
</evidence>
<dbReference type="Proteomes" id="UP000008221">
    <property type="component" value="Chromosome"/>
</dbReference>
<proteinExistence type="predicted"/>
<dbReference type="eggNOG" id="COG2064">
    <property type="taxonomic scope" value="Bacteria"/>
</dbReference>
<keyword evidence="5 6" id="KW-0472">Membrane</keyword>
<dbReference type="InParanoid" id="A0LVP9"/>
<keyword evidence="9" id="KW-1185">Reference proteome</keyword>
<feature type="transmembrane region" description="Helical" evidence="6">
    <location>
        <begin position="134"/>
        <end position="156"/>
    </location>
</feature>
<name>A0LVP9_ACIC1</name>
<evidence type="ECO:0000256" key="3">
    <source>
        <dbReference type="ARBA" id="ARBA00022692"/>
    </source>
</evidence>
<dbReference type="EMBL" id="CP000481">
    <property type="protein sequence ID" value="ABK53509.1"/>
    <property type="molecule type" value="Genomic_DNA"/>
</dbReference>
<dbReference type="AlphaFoldDB" id="A0LVP9"/>
<feature type="transmembrane region" description="Helical" evidence="6">
    <location>
        <begin position="108"/>
        <end position="128"/>
    </location>
</feature>
<evidence type="ECO:0000256" key="1">
    <source>
        <dbReference type="ARBA" id="ARBA00004651"/>
    </source>
</evidence>
<reference evidence="8 9" key="1">
    <citation type="journal article" date="2009" name="Genome Res.">
        <title>Complete genome of the cellulolytic thermophile Acidothermus cellulolyticus 11B provides insights into its ecophysiological and evolutionary adaptations.</title>
        <authorList>
            <person name="Barabote R.D."/>
            <person name="Xie G."/>
            <person name="Leu D.H."/>
            <person name="Normand P."/>
            <person name="Necsulea A."/>
            <person name="Daubin V."/>
            <person name="Medigue C."/>
            <person name="Adney W.S."/>
            <person name="Xu X.C."/>
            <person name="Lapidus A."/>
            <person name="Parales R.E."/>
            <person name="Detter C."/>
            <person name="Pujic P."/>
            <person name="Bruce D."/>
            <person name="Lavire C."/>
            <person name="Challacombe J.F."/>
            <person name="Brettin T.S."/>
            <person name="Berry A.M."/>
        </authorList>
    </citation>
    <scope>NUCLEOTIDE SEQUENCE [LARGE SCALE GENOMIC DNA]</scope>
    <source>
        <strain evidence="9">ATCC 43068 / DSM 8971 / 11B</strain>
    </source>
</reference>
<dbReference type="Pfam" id="PF00482">
    <property type="entry name" value="T2SSF"/>
    <property type="match status" value="1"/>
</dbReference>
<dbReference type="STRING" id="351607.Acel_1737"/>
<evidence type="ECO:0000313" key="9">
    <source>
        <dbReference type="Proteomes" id="UP000008221"/>
    </source>
</evidence>
<keyword evidence="2" id="KW-1003">Cell membrane</keyword>
<keyword evidence="4 6" id="KW-1133">Transmembrane helix</keyword>
<evidence type="ECO:0000256" key="2">
    <source>
        <dbReference type="ARBA" id="ARBA00022475"/>
    </source>
</evidence>
<evidence type="ECO:0000259" key="7">
    <source>
        <dbReference type="Pfam" id="PF00482"/>
    </source>
</evidence>
<dbReference type="PANTHER" id="PTHR35007">
    <property type="entry name" value="INTEGRAL MEMBRANE PROTEIN-RELATED"/>
    <property type="match status" value="1"/>
</dbReference>
<feature type="transmembrane region" description="Helical" evidence="6">
    <location>
        <begin position="287"/>
        <end position="310"/>
    </location>
</feature>
<evidence type="ECO:0000256" key="4">
    <source>
        <dbReference type="ARBA" id="ARBA00022989"/>
    </source>
</evidence>
<comment type="subcellular location">
    <subcellularLocation>
        <location evidence="1">Cell membrane</location>
        <topology evidence="1">Multi-pass membrane protein</topology>
    </subcellularLocation>
</comment>
<sequence length="311" mass="33149">MTLTSGAAVGLCAGVGTALAVSGVPHFRHPRLADRLAPYLRDRSRPSQPPVHTAARGTWPVVGQLLAPVLADIARRVDRVMGGPGSVRRRLDAAGRNMAVEEFRVEQVLWGSIGFLVGLGVSLLLLAQNPHRPPLALGMLCVIAACCGAIARDVTLSREAQRRSRRMLAEFPTVAELLALAVGAGESPAAALERVVRVCRGELSVEFARALSEARTGGSLVTALENLAARNPLDIMSRFVDGMIVAMQRGTPLADVLRAQASDVREAAKRSLLDIGGRKEIGMMVPVVFLILPITLLFALFPSFVSLHLLI</sequence>
<dbReference type="KEGG" id="ace:Acel_1737"/>
<dbReference type="GO" id="GO:0005886">
    <property type="term" value="C:plasma membrane"/>
    <property type="evidence" value="ECO:0007669"/>
    <property type="project" value="UniProtKB-SubCell"/>
</dbReference>
<gene>
    <name evidence="8" type="ordered locus">Acel_1737</name>
</gene>
<protein>
    <submittedName>
        <fullName evidence="8">Type II secretion system protein</fullName>
    </submittedName>
</protein>
<feature type="domain" description="Type II secretion system protein GspF" evidence="7">
    <location>
        <begin position="176"/>
        <end position="300"/>
    </location>
</feature>
<dbReference type="OrthoDB" id="5185234at2"/>
<dbReference type="PANTHER" id="PTHR35007:SF4">
    <property type="entry name" value="CONSERVED TRANSMEMBRANE PROTEIN-RELATED"/>
    <property type="match status" value="1"/>
</dbReference>
<organism evidence="8 9">
    <name type="scientific">Acidothermus cellulolyticus (strain ATCC 43068 / DSM 8971 / 11B)</name>
    <dbReference type="NCBI Taxonomy" id="351607"/>
    <lineage>
        <taxon>Bacteria</taxon>
        <taxon>Bacillati</taxon>
        <taxon>Actinomycetota</taxon>
        <taxon>Actinomycetes</taxon>
        <taxon>Acidothermales</taxon>
        <taxon>Acidothermaceae</taxon>
        <taxon>Acidothermus</taxon>
    </lineage>
</organism>
<dbReference type="HOGENOM" id="CLU_056917_1_0_11"/>